<protein>
    <submittedName>
        <fullName evidence="4">Uncharacterized protein</fullName>
    </submittedName>
</protein>
<keyword evidence="1" id="KW-0175">Coiled coil</keyword>
<dbReference type="VEuPathDB" id="TriTrypDB:TEOVI_000108400"/>
<organism evidence="4 5">
    <name type="scientific">Trypanosoma equiperdum</name>
    <dbReference type="NCBI Taxonomy" id="5694"/>
    <lineage>
        <taxon>Eukaryota</taxon>
        <taxon>Discoba</taxon>
        <taxon>Euglenozoa</taxon>
        <taxon>Kinetoplastea</taxon>
        <taxon>Metakinetoplastina</taxon>
        <taxon>Trypanosomatida</taxon>
        <taxon>Trypanosomatidae</taxon>
        <taxon>Trypanosoma</taxon>
    </lineage>
</organism>
<evidence type="ECO:0000313" key="4">
    <source>
        <dbReference type="EMBL" id="SCU69518.1"/>
    </source>
</evidence>
<proteinExistence type="predicted"/>
<sequence>MKKFVRYWLLAIANLAVLTAAEKAKPCNTNCGCAARLRRRLALLKNDLDDAKTATQNNERDMLKLIVAAIATDDQTRASIAPVLAAAGKIVQNCKDRLTDADAKYAQALARTEQLATIYSVQSRLQSSDRQLQINLANNARLTGTNYALAHTLAALGADNCKNTTEDDSDKGTITETGDDAESAPNKLINHVNLLGKCRGDGTDTNSCHGTALTNDGKIHVKLEYAADSKQAGDWPDMNAAHAPVGTQAFDLIGDKASETHYDLKELAKILANMECKQSIRSYSTITSQQLYKLLLTKTTPGKEDAESGDELTGQELKTVTATRYGDDGKNFKANLWDTIDNNPAYLGKQKTEDTTQVKKLETLDKIGEASARALVKQLKNKATSKTEKTAKETEKATEDKKGGDNTAKPV</sequence>
<gene>
    <name evidence="4" type="ORF">TEOVI_000108400</name>
</gene>
<dbReference type="RefSeq" id="XP_067080474.1">
    <property type="nucleotide sequence ID" value="XM_067224373.1"/>
</dbReference>
<dbReference type="SUPFAM" id="SSF58087">
    <property type="entry name" value="Variant surface glycoprotein (N-terminal domain)"/>
    <property type="match status" value="1"/>
</dbReference>
<evidence type="ECO:0000256" key="2">
    <source>
        <dbReference type="SAM" id="MobiDB-lite"/>
    </source>
</evidence>
<feature type="chain" id="PRO_5009235379" evidence="3">
    <location>
        <begin position="22"/>
        <end position="411"/>
    </location>
</feature>
<keyword evidence="3" id="KW-0732">Signal</keyword>
<evidence type="ECO:0000313" key="5">
    <source>
        <dbReference type="Proteomes" id="UP000195570"/>
    </source>
</evidence>
<name>A0A1G4IB95_TRYEQ</name>
<comment type="caution">
    <text evidence="4">The sequence shown here is derived from an EMBL/GenBank/DDBJ whole genome shotgun (WGS) entry which is preliminary data.</text>
</comment>
<evidence type="ECO:0000256" key="3">
    <source>
        <dbReference type="SAM" id="SignalP"/>
    </source>
</evidence>
<feature type="coiled-coil region" evidence="1">
    <location>
        <begin position="34"/>
        <end position="61"/>
    </location>
</feature>
<dbReference type="EMBL" id="CZPT02001231">
    <property type="protein sequence ID" value="SCU69518.1"/>
    <property type="molecule type" value="Genomic_DNA"/>
</dbReference>
<feature type="signal peptide" evidence="3">
    <location>
        <begin position="1"/>
        <end position="21"/>
    </location>
</feature>
<reference evidence="4" key="1">
    <citation type="submission" date="2016-09" db="EMBL/GenBank/DDBJ databases">
        <authorList>
            <person name="Hebert L."/>
            <person name="Moumen B."/>
        </authorList>
    </citation>
    <scope>NUCLEOTIDE SEQUENCE [LARGE SCALE GENOMIC DNA]</scope>
    <source>
        <strain evidence="4">OVI</strain>
    </source>
</reference>
<keyword evidence="5" id="KW-1185">Reference proteome</keyword>
<evidence type="ECO:0000256" key="1">
    <source>
        <dbReference type="SAM" id="Coils"/>
    </source>
</evidence>
<accession>A0A1G4IB95</accession>
<feature type="region of interest" description="Disordered" evidence="2">
    <location>
        <begin position="164"/>
        <end position="183"/>
    </location>
</feature>
<feature type="compositionally biased region" description="Basic and acidic residues" evidence="2">
    <location>
        <begin position="385"/>
        <end position="404"/>
    </location>
</feature>
<dbReference type="AlphaFoldDB" id="A0A1G4IB95"/>
<feature type="region of interest" description="Disordered" evidence="2">
    <location>
        <begin position="378"/>
        <end position="411"/>
    </location>
</feature>
<dbReference type="Proteomes" id="UP000195570">
    <property type="component" value="Unassembled WGS sequence"/>
</dbReference>
<dbReference type="GeneID" id="92375024"/>